<dbReference type="PROSITE" id="PS51383">
    <property type="entry name" value="YJEF_C_3"/>
    <property type="match status" value="1"/>
</dbReference>
<feature type="binding site" evidence="18">
    <location>
        <position position="135"/>
    </location>
    <ligand>
        <name>K(+)</name>
        <dbReference type="ChEBI" id="CHEBI:29103"/>
    </ligand>
</feature>
<dbReference type="Proteomes" id="UP001167864">
    <property type="component" value="Unassembled WGS sequence"/>
</dbReference>
<evidence type="ECO:0000313" key="23">
    <source>
        <dbReference type="Proteomes" id="UP001167864"/>
    </source>
</evidence>
<comment type="catalytic activity">
    <reaction evidence="16 17 19">
        <text>(6S)-NADPHX + ADP = AMP + phosphate + NADPH + H(+)</text>
        <dbReference type="Rhea" id="RHEA:32235"/>
        <dbReference type="ChEBI" id="CHEBI:15378"/>
        <dbReference type="ChEBI" id="CHEBI:43474"/>
        <dbReference type="ChEBI" id="CHEBI:57783"/>
        <dbReference type="ChEBI" id="CHEBI:64076"/>
        <dbReference type="ChEBI" id="CHEBI:456215"/>
        <dbReference type="ChEBI" id="CHEBI:456216"/>
        <dbReference type="EC" id="4.2.1.136"/>
    </reaction>
</comment>
<evidence type="ECO:0000313" key="22">
    <source>
        <dbReference type="EMBL" id="MDN0088600.1"/>
    </source>
</evidence>
<comment type="similarity">
    <text evidence="3 19">In the N-terminal section; belongs to the NnrE/AIBP family.</text>
</comment>
<evidence type="ECO:0000256" key="10">
    <source>
        <dbReference type="ARBA" id="ARBA00023027"/>
    </source>
</evidence>
<comment type="cofactor">
    <cofactor evidence="17">
        <name>Mg(2+)</name>
        <dbReference type="ChEBI" id="CHEBI:18420"/>
    </cofactor>
</comment>
<feature type="domain" description="YjeF C-terminal" evidence="20">
    <location>
        <begin position="234"/>
        <end position="501"/>
    </location>
</feature>
<dbReference type="Pfam" id="PF01256">
    <property type="entry name" value="Carb_kinase"/>
    <property type="match status" value="1"/>
</dbReference>
<reference evidence="22" key="1">
    <citation type="submission" date="2023-06" db="EMBL/GenBank/DDBJ databases">
        <authorList>
            <person name="Polev D.E."/>
            <person name="Saitova A.T."/>
            <person name="Bogumilchik E.A."/>
            <person name="Kokorina G.I."/>
            <person name="Voskresenskaia E.A."/>
        </authorList>
    </citation>
    <scope>NUCLEOTIDE SEQUENCE</scope>
    <source>
        <strain evidence="22">2145 StPb PI</strain>
    </source>
</reference>
<keyword evidence="11 18" id="KW-0413">Isomerase</keyword>
<evidence type="ECO:0000256" key="16">
    <source>
        <dbReference type="ARBA" id="ARBA00049209"/>
    </source>
</evidence>
<keyword evidence="6 17" id="KW-0547">Nucleotide-binding</keyword>
<keyword evidence="9 18" id="KW-0630">Potassium</keyword>
<dbReference type="Gene3D" id="3.40.1190.20">
    <property type="match status" value="1"/>
</dbReference>
<feature type="binding site" evidence="17">
    <location>
        <position position="329"/>
    </location>
    <ligand>
        <name>(6S)-NADPHX</name>
        <dbReference type="ChEBI" id="CHEBI:64076"/>
    </ligand>
</feature>
<keyword evidence="5 18" id="KW-0479">Metal-binding</keyword>
<dbReference type="FunFam" id="3.40.1190.20:FF:000017">
    <property type="entry name" value="Multifunctional fusion protein"/>
    <property type="match status" value="1"/>
</dbReference>
<feature type="binding site" evidence="18">
    <location>
        <position position="171"/>
    </location>
    <ligand>
        <name>K(+)</name>
        <dbReference type="ChEBI" id="CHEBI:29103"/>
    </ligand>
</feature>
<dbReference type="EC" id="5.1.99.6" evidence="19"/>
<comment type="similarity">
    <text evidence="18">Belongs to the NnrE/AIBP family.</text>
</comment>
<gene>
    <name evidence="22" type="primary">nnr</name>
    <name evidence="17" type="synonym">nnrD</name>
    <name evidence="18" type="synonym">nnrE</name>
    <name evidence="22" type="ORF">QVN42_14610</name>
</gene>
<evidence type="ECO:0000256" key="5">
    <source>
        <dbReference type="ARBA" id="ARBA00022723"/>
    </source>
</evidence>
<evidence type="ECO:0000256" key="17">
    <source>
        <dbReference type="HAMAP-Rule" id="MF_01965"/>
    </source>
</evidence>
<dbReference type="NCBIfam" id="TIGR00196">
    <property type="entry name" value="yjeF_cterm"/>
    <property type="match status" value="1"/>
</dbReference>
<evidence type="ECO:0000259" key="21">
    <source>
        <dbReference type="PROSITE" id="PS51385"/>
    </source>
</evidence>
<comment type="similarity">
    <text evidence="17">Belongs to the NnrD/CARKD family.</text>
</comment>
<dbReference type="InterPro" id="IPR036652">
    <property type="entry name" value="YjeF_N_dom_sf"/>
</dbReference>
<keyword evidence="12 17" id="KW-0456">Lyase</keyword>
<evidence type="ECO:0000256" key="9">
    <source>
        <dbReference type="ARBA" id="ARBA00022958"/>
    </source>
</evidence>
<dbReference type="GO" id="GO:0110051">
    <property type="term" value="P:metabolite repair"/>
    <property type="evidence" value="ECO:0007669"/>
    <property type="project" value="TreeGrafter"/>
</dbReference>
<dbReference type="InterPro" id="IPR000631">
    <property type="entry name" value="CARKD"/>
</dbReference>
<evidence type="ECO:0000256" key="1">
    <source>
        <dbReference type="ARBA" id="ARBA00000013"/>
    </source>
</evidence>
<dbReference type="RefSeq" id="WP_289818139.1">
    <property type="nucleotide sequence ID" value="NZ_JAUEHU010000014.1"/>
</dbReference>
<name>A0AAW7K5F4_9GAMM</name>
<evidence type="ECO:0000256" key="3">
    <source>
        <dbReference type="ARBA" id="ARBA00006001"/>
    </source>
</evidence>
<feature type="binding site" evidence="17">
    <location>
        <position position="441"/>
    </location>
    <ligand>
        <name>AMP</name>
        <dbReference type="ChEBI" id="CHEBI:456215"/>
    </ligand>
</feature>
<evidence type="ECO:0000256" key="8">
    <source>
        <dbReference type="ARBA" id="ARBA00022857"/>
    </source>
</evidence>
<comment type="cofactor">
    <cofactor evidence="18 19">
        <name>K(+)</name>
        <dbReference type="ChEBI" id="CHEBI:29103"/>
    </cofactor>
    <text evidence="18 19">Binds 1 potassium ion per subunit.</text>
</comment>
<feature type="domain" description="YjeF N-terminal" evidence="21">
    <location>
        <begin position="23"/>
        <end position="225"/>
    </location>
</feature>
<dbReference type="NCBIfam" id="TIGR00197">
    <property type="entry name" value="yjeF_nterm"/>
    <property type="match status" value="1"/>
</dbReference>
<organism evidence="22 23">
    <name type="scientific">Yersinia nurmii</name>
    <dbReference type="NCBI Taxonomy" id="685706"/>
    <lineage>
        <taxon>Bacteria</taxon>
        <taxon>Pseudomonadati</taxon>
        <taxon>Pseudomonadota</taxon>
        <taxon>Gammaproteobacteria</taxon>
        <taxon>Enterobacterales</taxon>
        <taxon>Yersiniaceae</taxon>
        <taxon>Yersinia</taxon>
    </lineage>
</organism>
<comment type="catalytic activity">
    <reaction evidence="1 18 19">
        <text>(6R)-NADHX = (6S)-NADHX</text>
        <dbReference type="Rhea" id="RHEA:32215"/>
        <dbReference type="ChEBI" id="CHEBI:64074"/>
        <dbReference type="ChEBI" id="CHEBI:64075"/>
        <dbReference type="EC" id="5.1.99.6"/>
    </reaction>
</comment>
<sequence length="504" mass="53405">MTDHSKKQNGLSLPHSVFSADWVRQHESVAAAALSLSLFELMVRAGEAAFALGRQYYPTSRHWLILCGHGNNGGDGYILAARAQAAGLKVTLIACEGNRPLPAEAALAREQWLSAGGNIFPQDYVWPQNIDLIIDGLLGTGLRAAPRGGYATLIEMANRYRAPKIALDIPSGLGAETGAAPGAVMRAEHTLTFVALKPGLLTGQARDWVGQLHCDDLGLSPWLDQQIPHIERITTDNLSKWLKPRRPCSHKGEQGRLLLVGGDRGLGGAIRMAGESALRSGAGLVRVLTNSVHVAPLLTARPELMVQALSDNLLIEAIDWADALVIGPGLGQGEWGRNALKLLQQSDKPALWDADALNLLALNPQRRQNRVLTPHPGEAARLLGCTVAEIESDRLLSVRRLVEIYGCIVVLKGAGTLIASEQGEMAIADVGNAGMATGGMGDILSGIIGGLIAQKLVLYDAACAGCVVHGAAADQLAEQQGTRGLLATDLLPVIPNYVNPELAK</sequence>
<comment type="subunit">
    <text evidence="17">Homotetramer.</text>
</comment>
<dbReference type="Pfam" id="PF03853">
    <property type="entry name" value="YjeF_N"/>
    <property type="match status" value="1"/>
</dbReference>
<dbReference type="GO" id="GO:0052855">
    <property type="term" value="F:ADP-dependent NAD(P)H-hydrate dehydratase activity"/>
    <property type="evidence" value="ECO:0007669"/>
    <property type="project" value="UniProtKB-UniRule"/>
</dbReference>
<feature type="binding site" evidence="17">
    <location>
        <position position="442"/>
    </location>
    <ligand>
        <name>(6S)-NADPHX</name>
        <dbReference type="ChEBI" id="CHEBI:64076"/>
    </ligand>
</feature>
<evidence type="ECO:0000256" key="7">
    <source>
        <dbReference type="ARBA" id="ARBA00022840"/>
    </source>
</evidence>
<keyword evidence="7 17" id="KW-0067">ATP-binding</keyword>
<comment type="function">
    <text evidence="17">Catalyzes the dehydration of the S-form of NAD(P)HX at the expense of ADP, which is converted to AMP. Together with NAD(P)HX epimerase, which catalyzes the epimerization of the S- and R-forms, the enzyme allows the repair of both epimers of NAD(P)HX, a damaged form of NAD(P)H that is a result of enzymatic or heat-dependent hydration.</text>
</comment>
<dbReference type="SUPFAM" id="SSF53613">
    <property type="entry name" value="Ribokinase-like"/>
    <property type="match status" value="1"/>
</dbReference>
<keyword evidence="13" id="KW-0511">Multifunctional enzyme</keyword>
<feature type="binding site" evidence="18">
    <location>
        <position position="150"/>
    </location>
    <ligand>
        <name>(6S)-NADPHX</name>
        <dbReference type="ChEBI" id="CHEBI:64076"/>
    </ligand>
</feature>
<comment type="caution">
    <text evidence="22">The sequence shown here is derived from an EMBL/GenBank/DDBJ whole genome shotgun (WGS) entry which is preliminary data.</text>
</comment>
<evidence type="ECO:0000256" key="4">
    <source>
        <dbReference type="ARBA" id="ARBA00009524"/>
    </source>
</evidence>
<dbReference type="GO" id="GO:0052856">
    <property type="term" value="F:NAD(P)HX epimerase activity"/>
    <property type="evidence" value="ECO:0007669"/>
    <property type="project" value="UniProtKB-UniRule"/>
</dbReference>
<feature type="binding site" evidence="17">
    <location>
        <position position="269"/>
    </location>
    <ligand>
        <name>(6S)-NADPHX</name>
        <dbReference type="ChEBI" id="CHEBI:64076"/>
    </ligand>
</feature>
<evidence type="ECO:0000256" key="14">
    <source>
        <dbReference type="ARBA" id="ARBA00025153"/>
    </source>
</evidence>
<comment type="function">
    <text evidence="18">Catalyzes the epimerization of the S- and R-forms of NAD(P)HX, a damaged form of NAD(P)H that is a result of enzymatic or heat-dependent hydration. This is a prerequisite for the S-specific NAD(P)H-hydrate dehydratase to allow the repair of both epimers of NAD(P)HX.</text>
</comment>
<comment type="function">
    <text evidence="14 19">Bifunctional enzyme that catalyzes the epimerization of the S- and R-forms of NAD(P)HX and the dehydration of the S-form of NAD(P)HX at the expense of ADP, which is converted to AMP. This allows the repair of both epimers of NAD(P)HX, a damaged form of NAD(P)H that is a result of enzymatic or heat-dependent hydration.</text>
</comment>
<feature type="binding site" evidence="18">
    <location>
        <begin position="71"/>
        <end position="75"/>
    </location>
    <ligand>
        <name>(6S)-NADPHX</name>
        <dbReference type="ChEBI" id="CHEBI:64076"/>
    </ligand>
</feature>
<evidence type="ECO:0000256" key="18">
    <source>
        <dbReference type="HAMAP-Rule" id="MF_01966"/>
    </source>
</evidence>
<feature type="binding site" evidence="18">
    <location>
        <begin position="139"/>
        <end position="145"/>
    </location>
    <ligand>
        <name>(6S)-NADPHX</name>
        <dbReference type="ChEBI" id="CHEBI:64076"/>
    </ligand>
</feature>
<evidence type="ECO:0000259" key="20">
    <source>
        <dbReference type="PROSITE" id="PS51383"/>
    </source>
</evidence>
<dbReference type="PANTHER" id="PTHR12592">
    <property type="entry name" value="ATP-DEPENDENT (S)-NAD(P)H-HYDRATE DEHYDRATASE FAMILY MEMBER"/>
    <property type="match status" value="1"/>
</dbReference>
<comment type="similarity">
    <text evidence="4 19">In the C-terminal section; belongs to the NnrD/CARKD family.</text>
</comment>
<feature type="binding site" evidence="18">
    <location>
        <position position="168"/>
    </location>
    <ligand>
        <name>(6S)-NADPHX</name>
        <dbReference type="ChEBI" id="CHEBI:64076"/>
    </ligand>
</feature>
<evidence type="ECO:0000256" key="2">
    <source>
        <dbReference type="ARBA" id="ARBA00000909"/>
    </source>
</evidence>
<evidence type="ECO:0000256" key="15">
    <source>
        <dbReference type="ARBA" id="ARBA00048238"/>
    </source>
</evidence>
<dbReference type="GO" id="GO:0046496">
    <property type="term" value="P:nicotinamide nucleotide metabolic process"/>
    <property type="evidence" value="ECO:0007669"/>
    <property type="project" value="UniProtKB-UniRule"/>
</dbReference>
<dbReference type="AlphaFoldDB" id="A0AAW7K5F4"/>
<dbReference type="InterPro" id="IPR029056">
    <property type="entry name" value="Ribokinase-like"/>
</dbReference>
<evidence type="ECO:0000256" key="13">
    <source>
        <dbReference type="ARBA" id="ARBA00023268"/>
    </source>
</evidence>
<keyword evidence="10 17" id="KW-0520">NAD</keyword>
<dbReference type="GO" id="GO:0005524">
    <property type="term" value="F:ATP binding"/>
    <property type="evidence" value="ECO:0007669"/>
    <property type="project" value="UniProtKB-KW"/>
</dbReference>
<keyword evidence="8 17" id="KW-0521">NADP</keyword>
<dbReference type="PIRSF" id="PIRSF017184">
    <property type="entry name" value="Nnr"/>
    <property type="match status" value="1"/>
</dbReference>
<dbReference type="PROSITE" id="PS51385">
    <property type="entry name" value="YJEF_N"/>
    <property type="match status" value="1"/>
</dbReference>
<dbReference type="InterPro" id="IPR004443">
    <property type="entry name" value="YjeF_N_dom"/>
</dbReference>
<proteinExistence type="inferred from homology"/>
<dbReference type="GO" id="GO:0046872">
    <property type="term" value="F:metal ion binding"/>
    <property type="evidence" value="ECO:0007669"/>
    <property type="project" value="UniProtKB-KW"/>
</dbReference>
<dbReference type="NCBIfam" id="NF007856">
    <property type="entry name" value="PRK10565.1"/>
    <property type="match status" value="1"/>
</dbReference>
<accession>A0AAW7K5F4</accession>
<feature type="binding site" evidence="18">
    <location>
        <position position="72"/>
    </location>
    <ligand>
        <name>K(+)</name>
        <dbReference type="ChEBI" id="CHEBI:29103"/>
    </ligand>
</feature>
<feature type="binding site" evidence="17">
    <location>
        <begin position="412"/>
        <end position="416"/>
    </location>
    <ligand>
        <name>AMP</name>
        <dbReference type="ChEBI" id="CHEBI:456215"/>
    </ligand>
</feature>
<feature type="binding site" evidence="17">
    <location>
        <position position="375"/>
    </location>
    <ligand>
        <name>(6S)-NADPHX</name>
        <dbReference type="ChEBI" id="CHEBI:64076"/>
    </ligand>
</feature>
<evidence type="ECO:0000256" key="6">
    <source>
        <dbReference type="ARBA" id="ARBA00022741"/>
    </source>
</evidence>
<evidence type="ECO:0000256" key="12">
    <source>
        <dbReference type="ARBA" id="ARBA00023239"/>
    </source>
</evidence>
<dbReference type="HAMAP" id="MF_01966">
    <property type="entry name" value="NADHX_epimerase"/>
    <property type="match status" value="1"/>
</dbReference>
<dbReference type="FunFam" id="3.40.50.10260:FF:000003">
    <property type="entry name" value="Multifunctional fusion protein"/>
    <property type="match status" value="1"/>
</dbReference>
<dbReference type="SUPFAM" id="SSF64153">
    <property type="entry name" value="YjeF N-terminal domain-like"/>
    <property type="match status" value="1"/>
</dbReference>
<protein>
    <recommendedName>
        <fullName evidence="19">Bifunctional NAD(P)H-hydrate repair enzyme</fullName>
    </recommendedName>
    <alternativeName>
        <fullName evidence="19">Nicotinamide nucleotide repair protein</fullName>
    </alternativeName>
    <domain>
        <recommendedName>
            <fullName evidence="19">ADP-dependent (S)-NAD(P)H-hydrate dehydratase</fullName>
            <ecNumber evidence="19">4.2.1.136</ecNumber>
        </recommendedName>
        <alternativeName>
            <fullName evidence="19">ADP-dependent NAD(P)HX dehydratase</fullName>
        </alternativeName>
    </domain>
    <domain>
        <recommendedName>
            <fullName evidence="19">NAD(P)H-hydrate epimerase</fullName>
            <ecNumber evidence="19">5.1.99.6</ecNumber>
        </recommendedName>
    </domain>
</protein>
<dbReference type="PANTHER" id="PTHR12592:SF0">
    <property type="entry name" value="ATP-DEPENDENT (S)-NAD(P)H-HYDRATE DEHYDRATASE"/>
    <property type="match status" value="1"/>
</dbReference>
<comment type="catalytic activity">
    <reaction evidence="15 17 19">
        <text>(6S)-NADHX + ADP = AMP + phosphate + NADH + H(+)</text>
        <dbReference type="Rhea" id="RHEA:32223"/>
        <dbReference type="ChEBI" id="CHEBI:15378"/>
        <dbReference type="ChEBI" id="CHEBI:43474"/>
        <dbReference type="ChEBI" id="CHEBI:57945"/>
        <dbReference type="ChEBI" id="CHEBI:64074"/>
        <dbReference type="ChEBI" id="CHEBI:456215"/>
        <dbReference type="ChEBI" id="CHEBI:456216"/>
        <dbReference type="EC" id="4.2.1.136"/>
    </reaction>
</comment>
<comment type="catalytic activity">
    <reaction evidence="2 18 19">
        <text>(6R)-NADPHX = (6S)-NADPHX</text>
        <dbReference type="Rhea" id="RHEA:32227"/>
        <dbReference type="ChEBI" id="CHEBI:64076"/>
        <dbReference type="ChEBI" id="CHEBI:64077"/>
        <dbReference type="EC" id="5.1.99.6"/>
    </reaction>
</comment>
<dbReference type="EC" id="4.2.1.136" evidence="19"/>
<dbReference type="Gene3D" id="3.40.50.10260">
    <property type="entry name" value="YjeF N-terminal domain"/>
    <property type="match status" value="1"/>
</dbReference>
<evidence type="ECO:0000256" key="11">
    <source>
        <dbReference type="ARBA" id="ARBA00023235"/>
    </source>
</evidence>
<dbReference type="InterPro" id="IPR030677">
    <property type="entry name" value="Nnr"/>
</dbReference>
<dbReference type="HAMAP" id="MF_01965">
    <property type="entry name" value="NADHX_dehydratase"/>
    <property type="match status" value="1"/>
</dbReference>
<dbReference type="CDD" id="cd01171">
    <property type="entry name" value="YXKO-related"/>
    <property type="match status" value="1"/>
</dbReference>
<dbReference type="EMBL" id="JAUEHU010000014">
    <property type="protein sequence ID" value="MDN0088600.1"/>
    <property type="molecule type" value="Genomic_DNA"/>
</dbReference>
<evidence type="ECO:0000256" key="19">
    <source>
        <dbReference type="PIRNR" id="PIRNR017184"/>
    </source>
</evidence>